<feature type="transmembrane region" description="Helical" evidence="6">
    <location>
        <begin position="325"/>
        <end position="346"/>
    </location>
</feature>
<evidence type="ECO:0000256" key="5">
    <source>
        <dbReference type="ARBA" id="ARBA00023136"/>
    </source>
</evidence>
<dbReference type="PANTHER" id="PTHR43341">
    <property type="entry name" value="AMINO ACID PERMEASE"/>
    <property type="match status" value="1"/>
</dbReference>
<keyword evidence="4 6" id="KW-1133">Transmembrane helix</keyword>
<dbReference type="InterPro" id="IPR050524">
    <property type="entry name" value="APC_YAT"/>
</dbReference>
<dbReference type="VEuPathDB" id="FungiDB:QG37_04840"/>
<dbReference type="PANTHER" id="PTHR43341:SF46">
    <property type="entry name" value="SPS-SENSOR COMPONENT SSY1"/>
    <property type="match status" value="1"/>
</dbReference>
<evidence type="ECO:0000256" key="1">
    <source>
        <dbReference type="ARBA" id="ARBA00004141"/>
    </source>
</evidence>
<proteinExistence type="inferred from homology"/>
<protein>
    <recommendedName>
        <fullName evidence="7">Amino acid permease/ SLC12A domain-containing protein</fullName>
    </recommendedName>
</protein>
<keyword evidence="5 6" id="KW-0472">Membrane</keyword>
<dbReference type="VEuPathDB" id="FungiDB:CJJ07_002689"/>
<gene>
    <name evidence="8" type="ORF">QG37_04840</name>
</gene>
<evidence type="ECO:0000313" key="8">
    <source>
        <dbReference type="EMBL" id="KND98311.1"/>
    </source>
</evidence>
<feature type="transmembrane region" description="Helical" evidence="6">
    <location>
        <begin position="288"/>
        <end position="313"/>
    </location>
</feature>
<feature type="transmembrane region" description="Helical" evidence="6">
    <location>
        <begin position="710"/>
        <end position="730"/>
    </location>
</feature>
<dbReference type="GO" id="GO:0016020">
    <property type="term" value="C:membrane"/>
    <property type="evidence" value="ECO:0007669"/>
    <property type="project" value="UniProtKB-SubCell"/>
</dbReference>
<comment type="similarity">
    <text evidence="2">Belongs to the amino acid-polyamine-organocation (APC) superfamily. YAT (TC 2.A.3.10) family.</text>
</comment>
<sequence>MDIGEPHDLFHVLGSDTTSVRKGSEDNEVDLSSGSWPTVELKEEILAQMSDLRHQDTAEYVPKDPQNKKFKYLDMYQNLARAGSLTDTFNLSALDDFNQYVKKAEINDTIQQQLRQNQLKRDKNMLSIVRSSDLNEKFCPFGADESTGSPLKNTFKLRYPWNHHSSYDREKQVQNPSDFSELNVAGGTSDENARGEQKGRYLERKLEVRHLQMISFGGTLGVGLFLNCGKAFTIAGGFGTVLAFLIVGAIVLATLVCFCEMVTFVSVVDGVSGLSSRFVDEAFGFATGWLYFLSFALGLAGEIVAAVILLTYFPDLEVSTKKGSVVGFVTLFLLFCLLSNLFDIRVFGEIEYWSSVVKMVVTLIMIIVMIVINRGGLGSQGVVGFKYWQRLKSDFEHNLIFGLFRPTFDLDDDGMSPGNEGIGGDLGRFMSLLTAIVIASYSYSGTEIVCIAACEAKNPRKALPSATRRVFWRILIFYVIAIFVVSLNIYAGDPRLLRYYSGTTGVNPSTFDDNYAVKYVGGNNCHLSSEVIGGVPNGSQSPWTVAFQSVGLCNWSAVQNGFLVFFALSCGNAQLYVASRTVYSLALQRKAPAFLMNCNRFGIPYCAVLLSFMFGLLAYTCVSELATLVFQNLTSVISSSGVFVWFAICLSFIRFYYGLRKRPDIIGRNDKSYPYKSPLQPLSAIVGLVGSAVILLCMGYVVFLAGQWDVMFFFSSYGTLILVALLFLGYKIVNGTRILSLEELDYDSGRREHDIYIWDGGKEHNTRNYKEWPRRILGHLA</sequence>
<evidence type="ECO:0000256" key="3">
    <source>
        <dbReference type="ARBA" id="ARBA00022692"/>
    </source>
</evidence>
<feature type="domain" description="Amino acid permease/ SLC12A" evidence="7">
    <location>
        <begin position="210"/>
        <end position="738"/>
    </location>
</feature>
<dbReference type="Pfam" id="PF00324">
    <property type="entry name" value="AA_permease"/>
    <property type="match status" value="1"/>
</dbReference>
<organism evidence="8 9">
    <name type="scientific">Candidozyma auris</name>
    <name type="common">Yeast</name>
    <name type="synonym">Candida auris</name>
    <dbReference type="NCBI Taxonomy" id="498019"/>
    <lineage>
        <taxon>Eukaryota</taxon>
        <taxon>Fungi</taxon>
        <taxon>Dikarya</taxon>
        <taxon>Ascomycota</taxon>
        <taxon>Saccharomycotina</taxon>
        <taxon>Pichiomycetes</taxon>
        <taxon>Metschnikowiaceae</taxon>
        <taxon>Candidozyma</taxon>
    </lineage>
</organism>
<dbReference type="InterPro" id="IPR004841">
    <property type="entry name" value="AA-permease/SLC12A_dom"/>
</dbReference>
<evidence type="ECO:0000256" key="6">
    <source>
        <dbReference type="SAM" id="Phobius"/>
    </source>
</evidence>
<dbReference type="VEuPathDB" id="FungiDB:CJI97_003696"/>
<feature type="transmembrane region" description="Helical" evidence="6">
    <location>
        <begin position="352"/>
        <end position="372"/>
    </location>
</feature>
<evidence type="ECO:0000256" key="4">
    <source>
        <dbReference type="ARBA" id="ARBA00022989"/>
    </source>
</evidence>
<reference evidence="9" key="1">
    <citation type="journal article" date="2015" name="BMC Genomics">
        <title>Draft genome of a commonly misdiagnosed multidrug resistant pathogen Candida auris.</title>
        <authorList>
            <person name="Chatterjee S."/>
            <person name="Alampalli S.V."/>
            <person name="Nageshan R.K."/>
            <person name="Chettiar S.T."/>
            <person name="Joshi S."/>
            <person name="Tatu U.S."/>
        </authorList>
    </citation>
    <scope>NUCLEOTIDE SEQUENCE [LARGE SCALE GENOMIC DNA]</scope>
    <source>
        <strain evidence="9">6684</strain>
    </source>
</reference>
<accession>A0A0L0NVW9</accession>
<feature type="transmembrane region" description="Helical" evidence="6">
    <location>
        <begin position="678"/>
        <end position="704"/>
    </location>
</feature>
<feature type="transmembrane region" description="Helical" evidence="6">
    <location>
        <begin position="636"/>
        <end position="657"/>
    </location>
</feature>
<dbReference type="AlphaFoldDB" id="A0A0L0NVW9"/>
<comment type="subcellular location">
    <subcellularLocation>
        <location evidence="1">Membrane</location>
        <topology evidence="1">Multi-pass membrane protein</topology>
    </subcellularLocation>
</comment>
<feature type="transmembrane region" description="Helical" evidence="6">
    <location>
        <begin position="603"/>
        <end position="630"/>
    </location>
</feature>
<dbReference type="VEuPathDB" id="FungiDB:CJJ09_000482"/>
<dbReference type="EMBL" id="LGST01000033">
    <property type="protein sequence ID" value="KND98311.1"/>
    <property type="molecule type" value="Genomic_DNA"/>
</dbReference>
<comment type="caution">
    <text evidence="8">The sequence shown here is derived from an EMBL/GenBank/DDBJ whole genome shotgun (WGS) entry which is preliminary data.</text>
</comment>
<dbReference type="VEuPathDB" id="FungiDB:CJI96_0002156"/>
<dbReference type="GO" id="GO:0015171">
    <property type="term" value="F:amino acid transmembrane transporter activity"/>
    <property type="evidence" value="ECO:0007669"/>
    <property type="project" value="TreeGrafter"/>
</dbReference>
<evidence type="ECO:0000259" key="7">
    <source>
        <dbReference type="Pfam" id="PF00324"/>
    </source>
</evidence>
<evidence type="ECO:0000256" key="2">
    <source>
        <dbReference type="ARBA" id="ARBA00006983"/>
    </source>
</evidence>
<dbReference type="VEuPathDB" id="FungiDB:B9J08_003623"/>
<feature type="transmembrane region" description="Helical" evidence="6">
    <location>
        <begin position="241"/>
        <end position="268"/>
    </location>
</feature>
<evidence type="ECO:0000313" key="9">
    <source>
        <dbReference type="Proteomes" id="UP000037122"/>
    </source>
</evidence>
<name>A0A0L0NVW9_CANAR</name>
<feature type="transmembrane region" description="Helical" evidence="6">
    <location>
        <begin position="562"/>
        <end position="583"/>
    </location>
</feature>
<dbReference type="Proteomes" id="UP000037122">
    <property type="component" value="Unassembled WGS sequence"/>
</dbReference>
<dbReference type="Gene3D" id="1.20.1740.10">
    <property type="entry name" value="Amino acid/polyamine transporter I"/>
    <property type="match status" value="1"/>
</dbReference>
<feature type="transmembrane region" description="Helical" evidence="6">
    <location>
        <begin position="210"/>
        <end position="229"/>
    </location>
</feature>
<keyword evidence="3 6" id="KW-0812">Transmembrane</keyword>
<feature type="transmembrane region" description="Helical" evidence="6">
    <location>
        <begin position="470"/>
        <end position="491"/>
    </location>
</feature>